<reference evidence="2" key="1">
    <citation type="journal article" date="2022" name="Mol. Ecol. Resour.">
        <title>The genomes of chicory, endive, great burdock and yacon provide insights into Asteraceae palaeo-polyploidization history and plant inulin production.</title>
        <authorList>
            <person name="Fan W."/>
            <person name="Wang S."/>
            <person name="Wang H."/>
            <person name="Wang A."/>
            <person name="Jiang F."/>
            <person name="Liu H."/>
            <person name="Zhao H."/>
            <person name="Xu D."/>
            <person name="Zhang Y."/>
        </authorList>
    </citation>
    <scope>NUCLEOTIDE SEQUENCE [LARGE SCALE GENOMIC DNA]</scope>
    <source>
        <strain evidence="2">cv. Yunnan</strain>
    </source>
</reference>
<keyword evidence="2" id="KW-1185">Reference proteome</keyword>
<sequence length="298" mass="34369">MSNELCEFEECFFNEPFSPLSDSSSINILKTFQENNYNLNPLTHDIPDTSLDENDQTAPTTTSTTLSSSPPCHHLQTLSVYQMGNSVNSLDLCPLEIKTENSQLPFHDYYMDINMVKMMQRSLIESSNLQSLTLTSPDHGFYSSHMRRVSSTGDLQNLETNQTSQTLSSSPLATSPLATKGSFMEEADLKVGRYSPEERKMRILRYKAKRTQRNFNKTIKYACRKTLADNQPRIRGRFARNDEPGETPKTSTFQLYEDDDDLWMNELQEEYYKGIPRGHFFNTYMPNTQSHEFSYFPK</sequence>
<dbReference type="Proteomes" id="UP001056120">
    <property type="component" value="Linkage Group LG25"/>
</dbReference>
<reference evidence="1 2" key="2">
    <citation type="journal article" date="2022" name="Mol. Ecol. Resour.">
        <title>The genomes of chicory, endive, great burdock and yacon provide insights into Asteraceae paleo-polyploidization history and plant inulin production.</title>
        <authorList>
            <person name="Fan W."/>
            <person name="Wang S."/>
            <person name="Wang H."/>
            <person name="Wang A."/>
            <person name="Jiang F."/>
            <person name="Liu H."/>
            <person name="Zhao H."/>
            <person name="Xu D."/>
            <person name="Zhang Y."/>
        </authorList>
    </citation>
    <scope>NUCLEOTIDE SEQUENCE [LARGE SCALE GENOMIC DNA]</scope>
    <source>
        <strain evidence="2">cv. Yunnan</strain>
        <tissue evidence="1">Leaves</tissue>
    </source>
</reference>
<accession>A0ACB9A0P6</accession>
<evidence type="ECO:0000313" key="1">
    <source>
        <dbReference type="EMBL" id="KAI3703453.1"/>
    </source>
</evidence>
<name>A0ACB9A0P6_9ASTR</name>
<proteinExistence type="predicted"/>
<comment type="caution">
    <text evidence="1">The sequence shown here is derived from an EMBL/GenBank/DDBJ whole genome shotgun (WGS) entry which is preliminary data.</text>
</comment>
<organism evidence="1 2">
    <name type="scientific">Smallanthus sonchifolius</name>
    <dbReference type="NCBI Taxonomy" id="185202"/>
    <lineage>
        <taxon>Eukaryota</taxon>
        <taxon>Viridiplantae</taxon>
        <taxon>Streptophyta</taxon>
        <taxon>Embryophyta</taxon>
        <taxon>Tracheophyta</taxon>
        <taxon>Spermatophyta</taxon>
        <taxon>Magnoliopsida</taxon>
        <taxon>eudicotyledons</taxon>
        <taxon>Gunneridae</taxon>
        <taxon>Pentapetalae</taxon>
        <taxon>asterids</taxon>
        <taxon>campanulids</taxon>
        <taxon>Asterales</taxon>
        <taxon>Asteraceae</taxon>
        <taxon>Asteroideae</taxon>
        <taxon>Heliantheae alliance</taxon>
        <taxon>Millerieae</taxon>
        <taxon>Smallanthus</taxon>
    </lineage>
</organism>
<protein>
    <submittedName>
        <fullName evidence="1">Uncharacterized protein</fullName>
    </submittedName>
</protein>
<evidence type="ECO:0000313" key="2">
    <source>
        <dbReference type="Proteomes" id="UP001056120"/>
    </source>
</evidence>
<gene>
    <name evidence="1" type="ORF">L1987_73537</name>
</gene>
<dbReference type="EMBL" id="CM042042">
    <property type="protein sequence ID" value="KAI3703453.1"/>
    <property type="molecule type" value="Genomic_DNA"/>
</dbReference>